<comment type="caution">
    <text evidence="4">The sequence shown here is derived from an EMBL/GenBank/DDBJ whole genome shotgun (WGS) entry which is preliminary data.</text>
</comment>
<dbReference type="Pfam" id="PF00106">
    <property type="entry name" value="adh_short"/>
    <property type="match status" value="1"/>
</dbReference>
<dbReference type="NCBIfam" id="NF004823">
    <property type="entry name" value="PRK06179.1"/>
    <property type="match status" value="1"/>
</dbReference>
<dbReference type="Gene3D" id="3.40.50.720">
    <property type="entry name" value="NAD(P)-binding Rossmann-like Domain"/>
    <property type="match status" value="1"/>
</dbReference>
<name>A0A0D0L405_AGRTU</name>
<evidence type="ECO:0000256" key="2">
    <source>
        <dbReference type="ARBA" id="ARBA00023002"/>
    </source>
</evidence>
<proteinExistence type="inferred from homology"/>
<protein>
    <submittedName>
        <fullName evidence="4">Short-chain dehydrogenase</fullName>
    </submittedName>
</protein>
<dbReference type="CDD" id="cd05374">
    <property type="entry name" value="17beta-HSD-like_SDR_c"/>
    <property type="match status" value="1"/>
</dbReference>
<dbReference type="EMBL" id="JXQV01000002">
    <property type="protein sequence ID" value="KIQ05599.1"/>
    <property type="molecule type" value="Genomic_DNA"/>
</dbReference>
<evidence type="ECO:0000313" key="5">
    <source>
        <dbReference type="Proteomes" id="UP000035017"/>
    </source>
</evidence>
<reference evidence="4 5" key="1">
    <citation type="submission" date="2014-12" db="EMBL/GenBank/DDBJ databases">
        <title>16Stimator: statistical estimation of ribosomal gene copy numbers from draft genome assemblies.</title>
        <authorList>
            <person name="Perisin M.A."/>
            <person name="Vetter M."/>
            <person name="Gilbert J.A."/>
            <person name="Bergelson J."/>
        </authorList>
    </citation>
    <scope>NUCLEOTIDE SEQUENCE [LARGE SCALE GENOMIC DNA]</scope>
    <source>
        <strain evidence="4 5">MEJ076</strain>
    </source>
</reference>
<dbReference type="InterPro" id="IPR002347">
    <property type="entry name" value="SDR_fam"/>
</dbReference>
<dbReference type="InterPro" id="IPR036291">
    <property type="entry name" value="NAD(P)-bd_dom_sf"/>
</dbReference>
<dbReference type="PRINTS" id="PR00081">
    <property type="entry name" value="GDHRDH"/>
</dbReference>
<dbReference type="InterPro" id="IPR051911">
    <property type="entry name" value="SDR_oxidoreductase"/>
</dbReference>
<evidence type="ECO:0000256" key="1">
    <source>
        <dbReference type="ARBA" id="ARBA00006484"/>
    </source>
</evidence>
<gene>
    <name evidence="4" type="ORF">RU07_01905</name>
</gene>
<accession>A0A0D0L405</accession>
<organism evidence="4 5">
    <name type="scientific">Agrobacterium tumefaciens</name>
    <dbReference type="NCBI Taxonomy" id="358"/>
    <lineage>
        <taxon>Bacteria</taxon>
        <taxon>Pseudomonadati</taxon>
        <taxon>Pseudomonadota</taxon>
        <taxon>Alphaproteobacteria</taxon>
        <taxon>Hyphomicrobiales</taxon>
        <taxon>Rhizobiaceae</taxon>
        <taxon>Rhizobium/Agrobacterium group</taxon>
        <taxon>Agrobacterium</taxon>
        <taxon>Agrobacterium tumefaciens complex</taxon>
    </lineage>
</organism>
<dbReference type="Proteomes" id="UP000035017">
    <property type="component" value="Unassembled WGS sequence"/>
</dbReference>
<evidence type="ECO:0000256" key="3">
    <source>
        <dbReference type="RuleBase" id="RU000363"/>
    </source>
</evidence>
<dbReference type="AlphaFoldDB" id="A0A0D0L405"/>
<dbReference type="PANTHER" id="PTHR43976">
    <property type="entry name" value="SHORT CHAIN DEHYDROGENASE"/>
    <property type="match status" value="1"/>
</dbReference>
<evidence type="ECO:0000313" key="4">
    <source>
        <dbReference type="EMBL" id="KIQ05599.1"/>
    </source>
</evidence>
<keyword evidence="2" id="KW-0560">Oxidoreductase</keyword>
<dbReference type="OrthoDB" id="9793825at2"/>
<comment type="similarity">
    <text evidence="1 3">Belongs to the short-chain dehydrogenases/reductases (SDR) family.</text>
</comment>
<dbReference type="PANTHER" id="PTHR43976:SF16">
    <property type="entry name" value="SHORT-CHAIN DEHYDROGENASE_REDUCTASE FAMILY PROTEIN"/>
    <property type="match status" value="1"/>
</dbReference>
<sequence>MSNSKVILITGVSSGIGRATAVKFAEQGCQVYGTVRDKTKAKEIPGVKLIKMDILDGASIEHGIQTIITQDKHIDVLINSAGVTLLGATEESSIAEAWTLFDTNLFGLLRTIKAVLPHMRARRSGRIVNVSSVLGFLPAPYMGLYSASKHAVEGLSETLDHEVRQFGIRVSLVEPSFTKTNLDLNAPQTTSNISDYAKERGIVSRAIQQNVHTAPEPEGVAQTIVKAALGGWKMRHTPKGEASLLAKLRRFMPAGAVEKGLRKTLGLH</sequence>
<dbReference type="SUPFAM" id="SSF51735">
    <property type="entry name" value="NAD(P)-binding Rossmann-fold domains"/>
    <property type="match status" value="1"/>
</dbReference>
<dbReference type="PRINTS" id="PR00080">
    <property type="entry name" value="SDRFAMILY"/>
</dbReference>
<dbReference type="GO" id="GO:0016491">
    <property type="term" value="F:oxidoreductase activity"/>
    <property type="evidence" value="ECO:0007669"/>
    <property type="project" value="UniProtKB-KW"/>
</dbReference>